<dbReference type="EMBL" id="FOZG01000002">
    <property type="protein sequence ID" value="SFS05499.1"/>
    <property type="molecule type" value="Genomic_DNA"/>
</dbReference>
<dbReference type="AlphaFoldDB" id="A0A1I6LQ26"/>
<dbReference type="RefSeq" id="WP_093315873.1">
    <property type="nucleotide sequence ID" value="NZ_FOZG01000002.1"/>
</dbReference>
<proteinExistence type="predicted"/>
<dbReference type="NCBIfam" id="TIGR01244">
    <property type="entry name" value="TIGR01244 family sulfur transferase"/>
    <property type="match status" value="1"/>
</dbReference>
<organism evidence="2 3">
    <name type="scientific">Sphingomonas jatrophae</name>
    <dbReference type="NCBI Taxonomy" id="1166337"/>
    <lineage>
        <taxon>Bacteria</taxon>
        <taxon>Pseudomonadati</taxon>
        <taxon>Pseudomonadota</taxon>
        <taxon>Alphaproteobacteria</taxon>
        <taxon>Sphingomonadales</taxon>
        <taxon>Sphingomonadaceae</taxon>
        <taxon>Sphingomonas</taxon>
    </lineage>
</organism>
<dbReference type="Proteomes" id="UP000198824">
    <property type="component" value="Unassembled WGS sequence"/>
</dbReference>
<protein>
    <submittedName>
        <fullName evidence="2">TIGR01244 family protein</fullName>
    </submittedName>
</protein>
<reference evidence="2 3" key="1">
    <citation type="submission" date="2016-10" db="EMBL/GenBank/DDBJ databases">
        <authorList>
            <person name="de Groot N.N."/>
        </authorList>
    </citation>
    <scope>NUCLEOTIDE SEQUENCE [LARGE SCALE GENOMIC DNA]</scope>
    <source>
        <strain evidence="2 3">S5-249</strain>
    </source>
</reference>
<dbReference type="PROSITE" id="PS50206">
    <property type="entry name" value="RHODANESE_3"/>
    <property type="match status" value="1"/>
</dbReference>
<name>A0A1I6LQ26_9SPHN</name>
<dbReference type="Pfam" id="PF04273">
    <property type="entry name" value="BLH_phosphatase"/>
    <property type="match status" value="1"/>
</dbReference>
<sequence>MFRTLDDQVQVAGQIAPEDVAEAAAQGVRRIVNNRPDGEEPSQPGGDTIRAAAEAAGLDYVAVPMGHGGLSQEQVEAMAAALDDGAKTLAFCRSGTRSTILWSLAKASRGAEPVGLIAAAAEAGYDLAPYAQTLSALHARATG</sequence>
<dbReference type="InterPro" id="IPR029021">
    <property type="entry name" value="Prot-tyrosine_phosphatase-like"/>
</dbReference>
<dbReference type="GO" id="GO:0016787">
    <property type="term" value="F:hydrolase activity"/>
    <property type="evidence" value="ECO:0007669"/>
    <property type="project" value="InterPro"/>
</dbReference>
<evidence type="ECO:0000259" key="1">
    <source>
        <dbReference type="PROSITE" id="PS50206"/>
    </source>
</evidence>
<gene>
    <name evidence="2" type="ORF">SAMN05192580_3104</name>
</gene>
<evidence type="ECO:0000313" key="2">
    <source>
        <dbReference type="EMBL" id="SFS05499.1"/>
    </source>
</evidence>
<dbReference type="OrthoDB" id="9805710at2"/>
<evidence type="ECO:0000313" key="3">
    <source>
        <dbReference type="Proteomes" id="UP000198824"/>
    </source>
</evidence>
<keyword evidence="3" id="KW-1185">Reference proteome</keyword>
<feature type="domain" description="Rhodanese" evidence="1">
    <location>
        <begin position="70"/>
        <end position="129"/>
    </location>
</feature>
<dbReference type="InterPro" id="IPR005939">
    <property type="entry name" value="BLH_phosphatase-like"/>
</dbReference>
<dbReference type="STRING" id="1166337.SAMN05192580_3104"/>
<dbReference type="Gene3D" id="3.90.190.10">
    <property type="entry name" value="Protein tyrosine phosphatase superfamily"/>
    <property type="match status" value="1"/>
</dbReference>
<accession>A0A1I6LQ26</accession>
<dbReference type="InterPro" id="IPR001763">
    <property type="entry name" value="Rhodanese-like_dom"/>
</dbReference>